<proteinExistence type="predicted"/>
<evidence type="ECO:0000313" key="1">
    <source>
        <dbReference type="EMBL" id="MCU6797703.1"/>
    </source>
</evidence>
<comment type="caution">
    <text evidence="1">The sequence shown here is derived from an EMBL/GenBank/DDBJ whole genome shotgun (WGS) entry which is preliminary data.</text>
</comment>
<protein>
    <submittedName>
        <fullName evidence="1">Glycosyltransferase family 4 protein</fullName>
    </submittedName>
</protein>
<organism evidence="1 2">
    <name type="scientific">Paenibacillus baimaensis</name>
    <dbReference type="NCBI Taxonomy" id="2982185"/>
    <lineage>
        <taxon>Bacteria</taxon>
        <taxon>Bacillati</taxon>
        <taxon>Bacillota</taxon>
        <taxon>Bacilli</taxon>
        <taxon>Bacillales</taxon>
        <taxon>Paenibacillaceae</taxon>
        <taxon>Paenibacillus</taxon>
    </lineage>
</organism>
<accession>A0ABT2USQ0</accession>
<name>A0ABT2USQ0_9BACL</name>
<dbReference type="EMBL" id="JAOQIO010000124">
    <property type="protein sequence ID" value="MCU6797703.1"/>
    <property type="molecule type" value="Genomic_DNA"/>
</dbReference>
<dbReference type="SUPFAM" id="SSF53756">
    <property type="entry name" value="UDP-Glycosyltransferase/glycogen phosphorylase"/>
    <property type="match status" value="1"/>
</dbReference>
<dbReference type="RefSeq" id="WP_262688436.1">
    <property type="nucleotide sequence ID" value="NZ_JAOQIO010000124.1"/>
</dbReference>
<dbReference type="CDD" id="cd03801">
    <property type="entry name" value="GT4_PimA-like"/>
    <property type="match status" value="1"/>
</dbReference>
<gene>
    <name evidence="1" type="ORF">OB236_36830</name>
</gene>
<dbReference type="Pfam" id="PF13692">
    <property type="entry name" value="Glyco_trans_1_4"/>
    <property type="match status" value="1"/>
</dbReference>
<evidence type="ECO:0000313" key="2">
    <source>
        <dbReference type="Proteomes" id="UP001652445"/>
    </source>
</evidence>
<reference evidence="1 2" key="1">
    <citation type="submission" date="2022-09" db="EMBL/GenBank/DDBJ databases">
        <authorList>
            <person name="Han X.L."/>
            <person name="Wang Q."/>
            <person name="Lu T."/>
        </authorList>
    </citation>
    <scope>NUCLEOTIDE SEQUENCE [LARGE SCALE GENOMIC DNA]</scope>
    <source>
        <strain evidence="1 2">WQ 127069</strain>
    </source>
</reference>
<dbReference type="PANTHER" id="PTHR46656">
    <property type="entry name" value="PUTATIVE-RELATED"/>
    <property type="match status" value="1"/>
</dbReference>
<keyword evidence="2" id="KW-1185">Reference proteome</keyword>
<dbReference type="PANTHER" id="PTHR46656:SF3">
    <property type="entry name" value="PUTATIVE-RELATED"/>
    <property type="match status" value="1"/>
</dbReference>
<dbReference type="Proteomes" id="UP001652445">
    <property type="component" value="Unassembled WGS sequence"/>
</dbReference>
<dbReference type="Gene3D" id="3.40.50.2000">
    <property type="entry name" value="Glycogen Phosphorylase B"/>
    <property type="match status" value="1"/>
</dbReference>
<sequence length="387" mass="43788">MKNYQVIWNGPVLKGTGIGTASREYALALHRQGVDVKLATNRSKPLLYTKGKNGVLKALAKKPSARKKTKILIYHGLPHTLNLKQARKQYRYIVLNTVWETTRIPRNWHPNINRFDAVFVPSVQNKTAMRSSGVKVPVFIVPHGVNTQTFKPGNRKLPLSVKKGTFVFVSVFTFQHRKNPETLLRAYWEEFSPKDRVALVIKTNGVGSQASGLSIQRRIQAFKKKCKCGRTAPVHLITSHTSPQKLKALYASGHAFVLPTRGEGVGLPFLEALSSGVPVIATRWGGQMDFLNNRNSLLIDYKLQPPARSMKKSISPSFGYLFAQRGQLWAEPSLRHLKKQMRYAYQHPAICRRKGQQGRNDMRKHSWNRAGIAMKHALTKVIRKKSR</sequence>